<accession>A0ABW6AZX7</accession>
<gene>
    <name evidence="1" type="ORF">ACFS6J_06020</name>
</gene>
<evidence type="ECO:0000313" key="2">
    <source>
        <dbReference type="Proteomes" id="UP001597560"/>
    </source>
</evidence>
<protein>
    <submittedName>
        <fullName evidence="1">Uncharacterized protein</fullName>
    </submittedName>
</protein>
<proteinExistence type="predicted"/>
<dbReference type="Proteomes" id="UP001597560">
    <property type="component" value="Unassembled WGS sequence"/>
</dbReference>
<dbReference type="EMBL" id="JBHUPA010000002">
    <property type="protein sequence ID" value="MFD2961330.1"/>
    <property type="molecule type" value="Genomic_DNA"/>
</dbReference>
<comment type="caution">
    <text evidence="1">The sequence shown here is derived from an EMBL/GenBank/DDBJ whole genome shotgun (WGS) entry which is preliminary data.</text>
</comment>
<dbReference type="RefSeq" id="WP_377609449.1">
    <property type="nucleotide sequence ID" value="NZ_JBHUPA010000002.1"/>
</dbReference>
<sequence length="85" mass="10120">MEDKAFRLVHILQEKFVAPEKTNGENILFTFKEILDEIKLIWNPDGGEDGQKKWEHTDLIEALEYLNFDHIRKLDGERAYLFARK</sequence>
<keyword evidence="2" id="KW-1185">Reference proteome</keyword>
<evidence type="ECO:0000313" key="1">
    <source>
        <dbReference type="EMBL" id="MFD2961330.1"/>
    </source>
</evidence>
<organism evidence="1 2">
    <name type="scientific">Olivibacter jilunii</name>
    <dbReference type="NCBI Taxonomy" id="985016"/>
    <lineage>
        <taxon>Bacteria</taxon>
        <taxon>Pseudomonadati</taxon>
        <taxon>Bacteroidota</taxon>
        <taxon>Sphingobacteriia</taxon>
        <taxon>Sphingobacteriales</taxon>
        <taxon>Sphingobacteriaceae</taxon>
        <taxon>Olivibacter</taxon>
    </lineage>
</organism>
<name>A0ABW6AZX7_9SPHI</name>
<reference evidence="2" key="1">
    <citation type="journal article" date="2019" name="Int. J. Syst. Evol. Microbiol.">
        <title>The Global Catalogue of Microorganisms (GCM) 10K type strain sequencing project: providing services to taxonomists for standard genome sequencing and annotation.</title>
        <authorList>
            <consortium name="The Broad Institute Genomics Platform"/>
            <consortium name="The Broad Institute Genome Sequencing Center for Infectious Disease"/>
            <person name="Wu L."/>
            <person name="Ma J."/>
        </authorList>
    </citation>
    <scope>NUCLEOTIDE SEQUENCE [LARGE SCALE GENOMIC DNA]</scope>
    <source>
        <strain evidence="2">KCTC 23098</strain>
    </source>
</reference>